<gene>
    <name evidence="6" type="ORF">KUTeg_024608</name>
</gene>
<dbReference type="PANTHER" id="PTHR11709:SF394">
    <property type="entry name" value="FI03373P-RELATED"/>
    <property type="match status" value="1"/>
</dbReference>
<evidence type="ECO:0000256" key="2">
    <source>
        <dbReference type="ARBA" id="ARBA00022723"/>
    </source>
</evidence>
<evidence type="ECO:0000313" key="6">
    <source>
        <dbReference type="EMBL" id="KAJ8298077.1"/>
    </source>
</evidence>
<sequence>MITLGTVKFAQKLKHLQIELNNVTTADGSRKLIFSINGQLPGPPIIVYESQERGTPWMDGVAGVSQCPINPEETFTYRFLAKPAGTNWYHSHIGAQRTEGLAGPLIILENKEREDDGRLPVIADDYIMMLQDWMHQSSDQMYYQHLWNMAR</sequence>
<dbReference type="Pfam" id="PF07732">
    <property type="entry name" value="Cu-oxidase_3"/>
    <property type="match status" value="1"/>
</dbReference>
<name>A0ABQ9E3B1_TEGGR</name>
<dbReference type="PANTHER" id="PTHR11709">
    <property type="entry name" value="MULTI-COPPER OXIDASE"/>
    <property type="match status" value="1"/>
</dbReference>
<evidence type="ECO:0000256" key="1">
    <source>
        <dbReference type="ARBA" id="ARBA00010609"/>
    </source>
</evidence>
<evidence type="ECO:0000256" key="3">
    <source>
        <dbReference type="ARBA" id="ARBA00023002"/>
    </source>
</evidence>
<reference evidence="6 7" key="1">
    <citation type="submission" date="2022-12" db="EMBL/GenBank/DDBJ databases">
        <title>Chromosome-level genome of Tegillarca granosa.</title>
        <authorList>
            <person name="Kim J."/>
        </authorList>
    </citation>
    <scope>NUCLEOTIDE SEQUENCE [LARGE SCALE GENOMIC DNA]</scope>
    <source>
        <strain evidence="6">Teg-2019</strain>
        <tissue evidence="6">Adductor muscle</tissue>
    </source>
</reference>
<dbReference type="Gene3D" id="2.60.40.420">
    <property type="entry name" value="Cupredoxins - blue copper proteins"/>
    <property type="match status" value="1"/>
</dbReference>
<dbReference type="Proteomes" id="UP001217089">
    <property type="component" value="Unassembled WGS sequence"/>
</dbReference>
<evidence type="ECO:0000313" key="7">
    <source>
        <dbReference type="Proteomes" id="UP001217089"/>
    </source>
</evidence>
<accession>A0ABQ9E3B1</accession>
<evidence type="ECO:0000256" key="4">
    <source>
        <dbReference type="ARBA" id="ARBA00023008"/>
    </source>
</evidence>
<dbReference type="InterPro" id="IPR045087">
    <property type="entry name" value="Cu-oxidase_fam"/>
</dbReference>
<proteinExistence type="inferred from homology"/>
<dbReference type="EMBL" id="JARBDR010000923">
    <property type="protein sequence ID" value="KAJ8298077.1"/>
    <property type="molecule type" value="Genomic_DNA"/>
</dbReference>
<keyword evidence="7" id="KW-1185">Reference proteome</keyword>
<keyword evidence="3" id="KW-0560">Oxidoreductase</keyword>
<keyword evidence="4" id="KW-0186">Copper</keyword>
<comment type="caution">
    <text evidence="6">The sequence shown here is derived from an EMBL/GenBank/DDBJ whole genome shotgun (WGS) entry which is preliminary data.</text>
</comment>
<comment type="similarity">
    <text evidence="1">Belongs to the multicopper oxidase family.</text>
</comment>
<organism evidence="6 7">
    <name type="scientific">Tegillarca granosa</name>
    <name type="common">Malaysian cockle</name>
    <name type="synonym">Anadara granosa</name>
    <dbReference type="NCBI Taxonomy" id="220873"/>
    <lineage>
        <taxon>Eukaryota</taxon>
        <taxon>Metazoa</taxon>
        <taxon>Spiralia</taxon>
        <taxon>Lophotrochozoa</taxon>
        <taxon>Mollusca</taxon>
        <taxon>Bivalvia</taxon>
        <taxon>Autobranchia</taxon>
        <taxon>Pteriomorphia</taxon>
        <taxon>Arcoida</taxon>
        <taxon>Arcoidea</taxon>
        <taxon>Arcidae</taxon>
        <taxon>Tegillarca</taxon>
    </lineage>
</organism>
<protein>
    <recommendedName>
        <fullName evidence="5">Plastocyanin-like domain-containing protein</fullName>
    </recommendedName>
</protein>
<dbReference type="InterPro" id="IPR011707">
    <property type="entry name" value="Cu-oxidase-like_N"/>
</dbReference>
<evidence type="ECO:0000259" key="5">
    <source>
        <dbReference type="Pfam" id="PF07732"/>
    </source>
</evidence>
<feature type="domain" description="Plastocyanin-like" evidence="5">
    <location>
        <begin position="51"/>
        <end position="110"/>
    </location>
</feature>
<keyword evidence="2" id="KW-0479">Metal-binding</keyword>
<dbReference type="SUPFAM" id="SSF49503">
    <property type="entry name" value="Cupredoxins"/>
    <property type="match status" value="1"/>
</dbReference>
<dbReference type="InterPro" id="IPR008972">
    <property type="entry name" value="Cupredoxin"/>
</dbReference>